<reference evidence="1" key="1">
    <citation type="journal article" date="2012" name="Proc. Natl. Acad. Sci. U.S.A.">
        <title>Antigenic diversity is generated by distinct evolutionary mechanisms in African trypanosome species.</title>
        <authorList>
            <person name="Jackson A.P."/>
            <person name="Berry A."/>
            <person name="Aslett M."/>
            <person name="Allison H.C."/>
            <person name="Burton P."/>
            <person name="Vavrova-Anderson J."/>
            <person name="Brown R."/>
            <person name="Browne H."/>
            <person name="Corton N."/>
            <person name="Hauser H."/>
            <person name="Gamble J."/>
            <person name="Gilderthorp R."/>
            <person name="Marcello L."/>
            <person name="McQuillan J."/>
            <person name="Otto T.D."/>
            <person name="Quail M.A."/>
            <person name="Sanders M.J."/>
            <person name="van Tonder A."/>
            <person name="Ginger M.L."/>
            <person name="Field M.C."/>
            <person name="Barry J.D."/>
            <person name="Hertz-Fowler C."/>
            <person name="Berriman M."/>
        </authorList>
    </citation>
    <scope>NUCLEOTIDE SEQUENCE</scope>
    <source>
        <strain evidence="1">IL3000</strain>
    </source>
</reference>
<name>G0UP20_TRYCI</name>
<dbReference type="EMBL" id="HE575319">
    <property type="protein sequence ID" value="CCC91131.1"/>
    <property type="molecule type" value="Genomic_DNA"/>
</dbReference>
<evidence type="ECO:0000313" key="1">
    <source>
        <dbReference type="EMBL" id="CCC91131.1"/>
    </source>
</evidence>
<gene>
    <name evidence="1" type="ORF">TCIL3000_6_3850</name>
</gene>
<accession>G0UP20</accession>
<organism evidence="1">
    <name type="scientific">Trypanosoma congolense (strain IL3000)</name>
    <dbReference type="NCBI Taxonomy" id="1068625"/>
    <lineage>
        <taxon>Eukaryota</taxon>
        <taxon>Discoba</taxon>
        <taxon>Euglenozoa</taxon>
        <taxon>Kinetoplastea</taxon>
        <taxon>Metakinetoplastina</taxon>
        <taxon>Trypanosomatida</taxon>
        <taxon>Trypanosomatidae</taxon>
        <taxon>Trypanosoma</taxon>
        <taxon>Nannomonas</taxon>
    </lineage>
</organism>
<sequence>MPLHNPQPQRDSPIIQHKTYDETLNCHAFRVLKREEKGRDEPPSTQNHTTFLLYYPFLHRAHSEVHSLLISLTSLMFHIPHAPPQNAVPVPPLFHTTAQSCKSPMDTPFYMAFSRCFNLVNVLVKKRKKKTIGALLFHRVKGIKTVRCGDIAAR</sequence>
<protein>
    <submittedName>
        <fullName evidence="1">Uncharacterized protein</fullName>
    </submittedName>
</protein>
<proteinExistence type="predicted"/>
<dbReference type="AlphaFoldDB" id="G0UP20"/>